<comment type="caution">
    <text evidence="1">The sequence shown here is derived from an EMBL/GenBank/DDBJ whole genome shotgun (WGS) entry which is preliminary data.</text>
</comment>
<dbReference type="EMBL" id="UFYA01000001">
    <property type="protein sequence ID" value="STD10841.1"/>
    <property type="molecule type" value="Genomic_DNA"/>
</dbReference>
<sequence>MNSTRVAASSVRMRMGVGLLAEDAGEEAAYAGYEKGGESADGEGYPEGADGGYGGLAACLADVASAG</sequence>
<gene>
    <name evidence="1" type="ORF">NCTC7915_01459</name>
</gene>
<dbReference type="Proteomes" id="UP000254118">
    <property type="component" value="Unassembled WGS sequence"/>
</dbReference>
<reference evidence="1 2" key="1">
    <citation type="submission" date="2018-06" db="EMBL/GenBank/DDBJ databases">
        <authorList>
            <consortium name="Pathogen Informatics"/>
            <person name="Doyle S."/>
        </authorList>
    </citation>
    <scope>NUCLEOTIDE SEQUENCE [LARGE SCALE GENOMIC DNA]</scope>
    <source>
        <strain evidence="1 2">NCTC7915</strain>
    </source>
</reference>
<dbReference type="AlphaFoldDB" id="A0AA46BNS3"/>
<accession>A0AA46BNS3</accession>
<proteinExistence type="predicted"/>
<organism evidence="1 2">
    <name type="scientific">Dermatophilus congolensis</name>
    <dbReference type="NCBI Taxonomy" id="1863"/>
    <lineage>
        <taxon>Bacteria</taxon>
        <taxon>Bacillati</taxon>
        <taxon>Actinomycetota</taxon>
        <taxon>Actinomycetes</taxon>
        <taxon>Micrococcales</taxon>
        <taxon>Dermatophilaceae</taxon>
        <taxon>Dermatophilus</taxon>
    </lineage>
</organism>
<protein>
    <submittedName>
        <fullName evidence="1">Uncharacterized protein</fullName>
    </submittedName>
</protein>
<name>A0AA46BNS3_9MICO</name>
<evidence type="ECO:0000313" key="2">
    <source>
        <dbReference type="Proteomes" id="UP000254118"/>
    </source>
</evidence>
<evidence type="ECO:0000313" key="1">
    <source>
        <dbReference type="EMBL" id="STD10841.1"/>
    </source>
</evidence>